<keyword evidence="11" id="KW-1185">Reference proteome</keyword>
<evidence type="ECO:0000256" key="1">
    <source>
        <dbReference type="ARBA" id="ARBA00004429"/>
    </source>
</evidence>
<feature type="transmembrane region" description="Helical" evidence="8">
    <location>
        <begin position="33"/>
        <end position="57"/>
    </location>
</feature>
<keyword evidence="2" id="KW-0813">Transport</keyword>
<reference evidence="10" key="2">
    <citation type="submission" date="2023-03" db="EMBL/GenBank/DDBJ databases">
        <authorList>
            <person name="Zhang Z."/>
        </authorList>
    </citation>
    <scope>NUCLEOTIDE SEQUENCE</scope>
    <source>
        <strain evidence="10">DSA</strain>
    </source>
</reference>
<sequence>MKWKIRVLIFFYFSTVGVLIPFLPLLLNNRGLSAGQIGILLALGPFVSILVQSPWGLLSDRLQTVKKIIMIQMTATLVLSLLLFNLHSFYLLVPTAFVFYAFFLPTFPLIDCLILARIKETGESFGSYRLWGSVGFAVTALSVGALLAVIGIDRVGLIYQGLLIISLLLSIPVLDTPPSGRAFNPGQLKKLLTNRQIIGIFIFIAIINSTNRANDNFMSLLIEFLGGSEATVGQAWTVAPLSEVPVFALFGFFLARGKEEMILALGALVYAVRWFLFAIINNPDLIIIIQLLHGLSFGLFYMAGVSYIGKIVPPGLRASGQGLLATFGGGIAGITGALAGGLVMDLYGPKTLYFGSSILALCAVIGFVIFLKISVNNTNGGDLKMDRFIVRGPEQACNEIQADNMDQAINQVKQRFPGKMVAADASGVIYVCQPNEDETACQMKYK</sequence>
<evidence type="ECO:0000256" key="7">
    <source>
        <dbReference type="ARBA" id="ARBA00023136"/>
    </source>
</evidence>
<dbReference type="SUPFAM" id="SSF103473">
    <property type="entry name" value="MFS general substrate transporter"/>
    <property type="match status" value="1"/>
</dbReference>
<dbReference type="GO" id="GO:0030395">
    <property type="term" value="F:lactose binding"/>
    <property type="evidence" value="ECO:0007669"/>
    <property type="project" value="TreeGrafter"/>
</dbReference>
<dbReference type="GO" id="GO:0015528">
    <property type="term" value="F:lactose:proton symporter activity"/>
    <property type="evidence" value="ECO:0007669"/>
    <property type="project" value="TreeGrafter"/>
</dbReference>
<keyword evidence="5 8" id="KW-0812">Transmembrane</keyword>
<protein>
    <submittedName>
        <fullName evidence="10">MFS transporter</fullName>
    </submittedName>
</protein>
<evidence type="ECO:0000256" key="6">
    <source>
        <dbReference type="ARBA" id="ARBA00022989"/>
    </source>
</evidence>
<name>A0AAW7ZAK1_9FIRM</name>
<feature type="transmembrane region" description="Helical" evidence="8">
    <location>
        <begin position="197"/>
        <end position="214"/>
    </location>
</feature>
<feature type="transmembrane region" description="Helical" evidence="8">
    <location>
        <begin position="286"/>
        <end position="309"/>
    </location>
</feature>
<dbReference type="InterPro" id="IPR036259">
    <property type="entry name" value="MFS_trans_sf"/>
</dbReference>
<dbReference type="Pfam" id="PF12832">
    <property type="entry name" value="MFS_1_like"/>
    <property type="match status" value="1"/>
</dbReference>
<feature type="transmembrane region" description="Helical" evidence="8">
    <location>
        <begin position="97"/>
        <end position="118"/>
    </location>
</feature>
<feature type="domain" description="Major facilitator superfamily associated" evidence="9">
    <location>
        <begin position="3"/>
        <end position="353"/>
    </location>
</feature>
<feature type="transmembrane region" description="Helical" evidence="8">
    <location>
        <begin position="130"/>
        <end position="152"/>
    </location>
</feature>
<evidence type="ECO:0000256" key="2">
    <source>
        <dbReference type="ARBA" id="ARBA00022448"/>
    </source>
</evidence>
<dbReference type="RefSeq" id="WP_304541757.1">
    <property type="nucleotide sequence ID" value="NZ_JARPTC010000007.1"/>
</dbReference>
<keyword evidence="6 8" id="KW-1133">Transmembrane helix</keyword>
<feature type="transmembrane region" description="Helical" evidence="8">
    <location>
        <begin position="234"/>
        <end position="255"/>
    </location>
</feature>
<dbReference type="Proteomes" id="UP001172911">
    <property type="component" value="Unassembled WGS sequence"/>
</dbReference>
<comment type="caution">
    <text evidence="10">The sequence shown here is derived from an EMBL/GenBank/DDBJ whole genome shotgun (WGS) entry which is preliminary data.</text>
</comment>
<dbReference type="InterPro" id="IPR024989">
    <property type="entry name" value="MFS_assoc_dom"/>
</dbReference>
<gene>
    <name evidence="10" type="ORF">P6N53_05510</name>
</gene>
<feature type="transmembrane region" description="Helical" evidence="8">
    <location>
        <begin position="321"/>
        <end position="340"/>
    </location>
</feature>
<dbReference type="EMBL" id="JARPTC010000007">
    <property type="protein sequence ID" value="MDO7786679.1"/>
    <property type="molecule type" value="Genomic_DNA"/>
</dbReference>
<accession>A0AAW7ZAK1</accession>
<evidence type="ECO:0000313" key="11">
    <source>
        <dbReference type="Proteomes" id="UP001172911"/>
    </source>
</evidence>
<feature type="transmembrane region" description="Helical" evidence="8">
    <location>
        <begin position="69"/>
        <end position="91"/>
    </location>
</feature>
<dbReference type="AlphaFoldDB" id="A0AAW7ZAK1"/>
<keyword evidence="4" id="KW-0997">Cell inner membrane</keyword>
<dbReference type="GO" id="GO:0005886">
    <property type="term" value="C:plasma membrane"/>
    <property type="evidence" value="ECO:0007669"/>
    <property type="project" value="UniProtKB-SubCell"/>
</dbReference>
<proteinExistence type="predicted"/>
<feature type="transmembrane region" description="Helical" evidence="8">
    <location>
        <begin position="7"/>
        <end position="27"/>
    </location>
</feature>
<reference evidence="10" key="1">
    <citation type="journal article" date="2023" name="J. Hazard. Mater.">
        <title>Anaerobic biodegradation of pyrene and benzo[a]pyrene by a new sulfate-reducing Desulforamulus aquiferis strain DSA.</title>
        <authorList>
            <person name="Zhang Z."/>
            <person name="Sun J."/>
            <person name="Gong X."/>
            <person name="Wang C."/>
            <person name="Wang H."/>
        </authorList>
    </citation>
    <scope>NUCLEOTIDE SEQUENCE</scope>
    <source>
        <strain evidence="10">DSA</strain>
    </source>
</reference>
<evidence type="ECO:0000259" key="9">
    <source>
        <dbReference type="Pfam" id="PF12832"/>
    </source>
</evidence>
<dbReference type="Gene3D" id="1.20.1250.20">
    <property type="entry name" value="MFS general substrate transporter like domains"/>
    <property type="match status" value="2"/>
</dbReference>
<keyword evidence="3" id="KW-1003">Cell membrane</keyword>
<dbReference type="NCBIfam" id="NF037955">
    <property type="entry name" value="mfs"/>
    <property type="match status" value="1"/>
</dbReference>
<dbReference type="PANTHER" id="PTHR23522:SF10">
    <property type="entry name" value="3-PHENYLPROPIONIC ACID TRANSPORTER-RELATED"/>
    <property type="match status" value="1"/>
</dbReference>
<comment type="subcellular location">
    <subcellularLocation>
        <location evidence="1">Cell inner membrane</location>
        <topology evidence="1">Multi-pass membrane protein</topology>
    </subcellularLocation>
</comment>
<evidence type="ECO:0000256" key="4">
    <source>
        <dbReference type="ARBA" id="ARBA00022519"/>
    </source>
</evidence>
<feature type="transmembrane region" description="Helical" evidence="8">
    <location>
        <begin position="352"/>
        <end position="375"/>
    </location>
</feature>
<feature type="transmembrane region" description="Helical" evidence="8">
    <location>
        <begin position="158"/>
        <end position="176"/>
    </location>
</feature>
<evidence type="ECO:0000256" key="3">
    <source>
        <dbReference type="ARBA" id="ARBA00022475"/>
    </source>
</evidence>
<organism evidence="10 11">
    <name type="scientific">Desulforamulus aquiferis</name>
    <dbReference type="NCBI Taxonomy" id="1397668"/>
    <lineage>
        <taxon>Bacteria</taxon>
        <taxon>Bacillati</taxon>
        <taxon>Bacillota</taxon>
        <taxon>Clostridia</taxon>
        <taxon>Eubacteriales</taxon>
        <taxon>Peptococcaceae</taxon>
        <taxon>Desulforamulus</taxon>
    </lineage>
</organism>
<evidence type="ECO:0000256" key="5">
    <source>
        <dbReference type="ARBA" id="ARBA00022692"/>
    </source>
</evidence>
<feature type="transmembrane region" description="Helical" evidence="8">
    <location>
        <begin position="262"/>
        <end position="280"/>
    </location>
</feature>
<dbReference type="PANTHER" id="PTHR23522">
    <property type="entry name" value="BLL5896 PROTEIN"/>
    <property type="match status" value="1"/>
</dbReference>
<evidence type="ECO:0000313" key="10">
    <source>
        <dbReference type="EMBL" id="MDO7786679.1"/>
    </source>
</evidence>
<dbReference type="InterPro" id="IPR026032">
    <property type="entry name" value="HcaT-like"/>
</dbReference>
<evidence type="ECO:0000256" key="8">
    <source>
        <dbReference type="SAM" id="Phobius"/>
    </source>
</evidence>
<keyword evidence="7 8" id="KW-0472">Membrane</keyword>